<dbReference type="RefSeq" id="WP_072714306.1">
    <property type="nucleotide sequence ID" value="NZ_FRAU01000001.1"/>
</dbReference>
<keyword evidence="2" id="KW-1185">Reference proteome</keyword>
<dbReference type="Proteomes" id="UP000185812">
    <property type="component" value="Unassembled WGS sequence"/>
</dbReference>
<reference evidence="2" key="1">
    <citation type="submission" date="2016-11" db="EMBL/GenBank/DDBJ databases">
        <authorList>
            <person name="Varghese N."/>
            <person name="Submissions S."/>
        </authorList>
    </citation>
    <scope>NUCLEOTIDE SEQUENCE [LARGE SCALE GENOMIC DNA]</scope>
    <source>
        <strain evidence="2">DSM 22212</strain>
    </source>
</reference>
<organism evidence="1 2">
    <name type="scientific">Rhodothermus profundi</name>
    <dbReference type="NCBI Taxonomy" id="633813"/>
    <lineage>
        <taxon>Bacteria</taxon>
        <taxon>Pseudomonadati</taxon>
        <taxon>Rhodothermota</taxon>
        <taxon>Rhodothermia</taxon>
        <taxon>Rhodothermales</taxon>
        <taxon>Rhodothermaceae</taxon>
        <taxon>Rhodothermus</taxon>
    </lineage>
</organism>
<dbReference type="OrthoDB" id="9880289at2"/>
<proteinExistence type="predicted"/>
<gene>
    <name evidence="1" type="ORF">SAMN04488087_0436</name>
</gene>
<dbReference type="AlphaFoldDB" id="A0A1M6Q2E8"/>
<sequence length="69" mass="8073">MKIDVGEQALKEAEQYIQENLRFLQAHIRSLKDRMRALRKANMLSPRRKYKIIAEILSTTAYLRPGADN</sequence>
<protein>
    <submittedName>
        <fullName evidence="1">Uncharacterized protein</fullName>
    </submittedName>
</protein>
<dbReference type="EMBL" id="FRAU01000001">
    <property type="protein sequence ID" value="SHK14380.1"/>
    <property type="molecule type" value="Genomic_DNA"/>
</dbReference>
<name>A0A1M6Q2E8_9BACT</name>
<evidence type="ECO:0000313" key="1">
    <source>
        <dbReference type="EMBL" id="SHK14380.1"/>
    </source>
</evidence>
<accession>A0A1M6Q2E8</accession>
<evidence type="ECO:0000313" key="2">
    <source>
        <dbReference type="Proteomes" id="UP000185812"/>
    </source>
</evidence>